<proteinExistence type="inferred from homology"/>
<dbReference type="OrthoDB" id="27911at2759"/>
<evidence type="ECO:0000256" key="3">
    <source>
        <dbReference type="ARBA" id="ARBA00005043"/>
    </source>
</evidence>
<comment type="similarity">
    <text evidence="4">Belongs to the WD repeat ELP2 family.</text>
</comment>
<reference evidence="12" key="1">
    <citation type="submission" date="2013-12" db="EMBL/GenBank/DDBJ databases">
        <title>The Genome Sequence of Aphanomyces astaci APO3.</title>
        <authorList>
            <consortium name="The Broad Institute Genomics Platform"/>
            <person name="Russ C."/>
            <person name="Tyler B."/>
            <person name="van West P."/>
            <person name="Dieguez-Uribeondo J."/>
            <person name="Young S.K."/>
            <person name="Zeng Q."/>
            <person name="Gargeya S."/>
            <person name="Fitzgerald M."/>
            <person name="Abouelleil A."/>
            <person name="Alvarado L."/>
            <person name="Chapman S.B."/>
            <person name="Gainer-Dewar J."/>
            <person name="Goldberg J."/>
            <person name="Griggs A."/>
            <person name="Gujja S."/>
            <person name="Hansen M."/>
            <person name="Howarth C."/>
            <person name="Imamovic A."/>
            <person name="Ireland A."/>
            <person name="Larimer J."/>
            <person name="McCowan C."/>
            <person name="Murphy C."/>
            <person name="Pearson M."/>
            <person name="Poon T.W."/>
            <person name="Priest M."/>
            <person name="Roberts A."/>
            <person name="Saif S."/>
            <person name="Shea T."/>
            <person name="Sykes S."/>
            <person name="Wortman J."/>
            <person name="Nusbaum C."/>
            <person name="Birren B."/>
        </authorList>
    </citation>
    <scope>NUCLEOTIDE SEQUENCE [LARGE SCALE GENOMIC DNA]</scope>
    <source>
        <strain evidence="12">APO3</strain>
    </source>
</reference>
<dbReference type="InterPro" id="IPR015943">
    <property type="entry name" value="WD40/YVTN_repeat-like_dom_sf"/>
</dbReference>
<evidence type="ECO:0000256" key="1">
    <source>
        <dbReference type="ARBA" id="ARBA00004123"/>
    </source>
</evidence>
<evidence type="ECO:0000256" key="8">
    <source>
        <dbReference type="ARBA" id="ARBA00022694"/>
    </source>
</evidence>
<feature type="repeat" description="WD" evidence="11">
    <location>
        <begin position="597"/>
        <end position="628"/>
    </location>
</feature>
<evidence type="ECO:0000256" key="5">
    <source>
        <dbReference type="ARBA" id="ARBA00020267"/>
    </source>
</evidence>
<dbReference type="InterPro" id="IPR037289">
    <property type="entry name" value="Elp2"/>
</dbReference>
<dbReference type="STRING" id="112090.W4G018"/>
<dbReference type="RefSeq" id="XP_009837839.1">
    <property type="nucleotide sequence ID" value="XM_009839537.1"/>
</dbReference>
<evidence type="ECO:0000256" key="11">
    <source>
        <dbReference type="PROSITE-ProRule" id="PRU00221"/>
    </source>
</evidence>
<dbReference type="AlphaFoldDB" id="W4G018"/>
<evidence type="ECO:0000256" key="4">
    <source>
        <dbReference type="ARBA" id="ARBA00005881"/>
    </source>
</evidence>
<dbReference type="Gene3D" id="2.130.10.10">
    <property type="entry name" value="YVTN repeat-like/Quinoprotein amine dehydrogenase"/>
    <property type="match status" value="4"/>
</dbReference>
<feature type="repeat" description="WD" evidence="11">
    <location>
        <begin position="271"/>
        <end position="312"/>
    </location>
</feature>
<evidence type="ECO:0000256" key="9">
    <source>
        <dbReference type="ARBA" id="ARBA00022737"/>
    </source>
</evidence>
<dbReference type="GO" id="GO:0002098">
    <property type="term" value="P:tRNA wobble uridine modification"/>
    <property type="evidence" value="ECO:0007669"/>
    <property type="project" value="InterPro"/>
</dbReference>
<dbReference type="PROSITE" id="PS50294">
    <property type="entry name" value="WD_REPEATS_REGION"/>
    <property type="match status" value="3"/>
</dbReference>
<comment type="pathway">
    <text evidence="3">tRNA modification; 5-methoxycarbonylmethyl-2-thiouridine-tRNA biosynthesis.</text>
</comment>
<gene>
    <name evidence="12" type="ORF">H257_12368</name>
</gene>
<sequence length="740" mass="79144">MHVMTMNELFAAVGCNNASQCLSRAIPSRHGDSSYRIAFGASTSIAIASFASSVPAAIPSIVTRLHGHPARISSVHWNSHYVRNGVEQDIILSGDAAGNLRLHLNLNNDGQWISHEVATCTSSISAVNSISTPTQTYLLAATSVGEVLVYTLDDKSPPSIAHSCLLPLGQRHIVETLATTTLNGSDDGVLVALGGVDLQVHLYKLDPSATAAALVHVTSLAGHKGWIRGLDFTRHDTSILLASASQDHKIRLWRIDSTSSHIMSVSCDAMLVGHDDWVTSVTWVVPGLILLSTSMDNRIILWHLDKHSELWTPQLRIGDLGGLGLLAGAAPLLSPASSLMSEVVALTFGGQIHRWAISSGSDGLLAPVVSVTGHTQSVSDVVWSVAGDYFVTVSQDQTARAFAHGSNGRWTEISRVQVHGYDLHCGCFVDASRFVSGADEKILRVFAVPEGMAALVRGELSSAGFGMLPELSLTTKATTDASTSLVFVGDQLNRSVWPELQKLYGHGNELLCVTSNSARTRLASACKSRDSQFAAIWLWASAEEDIVPLQQLPGHASSVVQLAFSPDDRSLVSVSKDRHVCVYALQPDGSYTLATKQKVHKRIVWTCGWAHDSRLFATGSRDDTLLLWGHVRSTWQPVASALSFSSAVTAVAFAKPEMSTKEGIYLIAVGLESGWVHLVAASAAADGKWEMATTQSIRAHAATVTRLAWHPTTAGLMVSTSQDTSVVLLQLGRGEGDTIE</sequence>
<keyword evidence="6" id="KW-0963">Cytoplasm</keyword>
<dbReference type="VEuPathDB" id="FungiDB:H257_12368"/>
<dbReference type="PANTHER" id="PTHR44111">
    <property type="entry name" value="ELONGATOR COMPLEX PROTEIN 2"/>
    <property type="match status" value="1"/>
</dbReference>
<dbReference type="GO" id="GO:0005737">
    <property type="term" value="C:cytoplasm"/>
    <property type="evidence" value="ECO:0007669"/>
    <property type="project" value="UniProtKB-SubCell"/>
</dbReference>
<keyword evidence="8" id="KW-0819">tRNA processing</keyword>
<dbReference type="EMBL" id="KI913153">
    <property type="protein sequence ID" value="ETV72611.1"/>
    <property type="molecule type" value="Genomic_DNA"/>
</dbReference>
<keyword evidence="9" id="KW-0677">Repeat</keyword>
<dbReference type="InterPro" id="IPR001680">
    <property type="entry name" value="WD40_rpt"/>
</dbReference>
<dbReference type="SUPFAM" id="SSF50978">
    <property type="entry name" value="WD40 repeat-like"/>
    <property type="match status" value="1"/>
</dbReference>
<protein>
    <recommendedName>
        <fullName evidence="5">Elongator complex protein 2</fullName>
    </recommendedName>
</protein>
<feature type="repeat" description="WD" evidence="11">
    <location>
        <begin position="552"/>
        <end position="586"/>
    </location>
</feature>
<dbReference type="GO" id="GO:0033588">
    <property type="term" value="C:elongator holoenzyme complex"/>
    <property type="evidence" value="ECO:0007669"/>
    <property type="project" value="InterPro"/>
</dbReference>
<organism evidence="12">
    <name type="scientific">Aphanomyces astaci</name>
    <name type="common">Crayfish plague agent</name>
    <dbReference type="NCBI Taxonomy" id="112090"/>
    <lineage>
        <taxon>Eukaryota</taxon>
        <taxon>Sar</taxon>
        <taxon>Stramenopiles</taxon>
        <taxon>Oomycota</taxon>
        <taxon>Saprolegniomycetes</taxon>
        <taxon>Saprolegniales</taxon>
        <taxon>Verrucalvaceae</taxon>
        <taxon>Aphanomyces</taxon>
    </lineage>
</organism>
<name>W4G018_APHAT</name>
<dbReference type="PANTHER" id="PTHR44111:SF1">
    <property type="entry name" value="ELONGATOR COMPLEX PROTEIN 2"/>
    <property type="match status" value="1"/>
</dbReference>
<keyword evidence="10" id="KW-0539">Nucleus</keyword>
<keyword evidence="7 11" id="KW-0853">WD repeat</keyword>
<feature type="repeat" description="WD" evidence="11">
    <location>
        <begin position="220"/>
        <end position="263"/>
    </location>
</feature>
<dbReference type="SUPFAM" id="SSF101908">
    <property type="entry name" value="Putative isomerase YbhE"/>
    <property type="match status" value="1"/>
</dbReference>
<evidence type="ECO:0000256" key="7">
    <source>
        <dbReference type="ARBA" id="ARBA00022574"/>
    </source>
</evidence>
<dbReference type="GO" id="GO:0005634">
    <property type="term" value="C:nucleus"/>
    <property type="evidence" value="ECO:0007669"/>
    <property type="project" value="UniProtKB-SubCell"/>
</dbReference>
<evidence type="ECO:0000256" key="6">
    <source>
        <dbReference type="ARBA" id="ARBA00022490"/>
    </source>
</evidence>
<evidence type="ECO:0000256" key="10">
    <source>
        <dbReference type="ARBA" id="ARBA00023242"/>
    </source>
</evidence>
<evidence type="ECO:0000313" key="12">
    <source>
        <dbReference type="EMBL" id="ETV72611.1"/>
    </source>
</evidence>
<dbReference type="GeneID" id="20814364"/>
<dbReference type="PROSITE" id="PS50082">
    <property type="entry name" value="WD_REPEATS_2"/>
    <property type="match status" value="4"/>
</dbReference>
<dbReference type="InterPro" id="IPR036322">
    <property type="entry name" value="WD40_repeat_dom_sf"/>
</dbReference>
<accession>W4G018</accession>
<dbReference type="Pfam" id="PF00400">
    <property type="entry name" value="WD40"/>
    <property type="match status" value="6"/>
</dbReference>
<dbReference type="SMART" id="SM00320">
    <property type="entry name" value="WD40"/>
    <property type="match status" value="9"/>
</dbReference>
<evidence type="ECO:0000256" key="2">
    <source>
        <dbReference type="ARBA" id="ARBA00004496"/>
    </source>
</evidence>
<comment type="subcellular location">
    <subcellularLocation>
        <location evidence="2">Cytoplasm</location>
    </subcellularLocation>
    <subcellularLocation>
        <location evidence="1">Nucleus</location>
    </subcellularLocation>
</comment>
<dbReference type="UniPathway" id="UPA00988"/>